<dbReference type="Proteomes" id="UP000241203">
    <property type="component" value="Unassembled WGS sequence"/>
</dbReference>
<dbReference type="InterPro" id="IPR029044">
    <property type="entry name" value="Nucleotide-diphossugar_trans"/>
</dbReference>
<evidence type="ECO:0008006" key="5">
    <source>
        <dbReference type="Google" id="ProtNLM"/>
    </source>
</evidence>
<dbReference type="EMBL" id="RZGY01000001">
    <property type="protein sequence ID" value="RUQ86744.1"/>
    <property type="molecule type" value="Genomic_DNA"/>
</dbReference>
<evidence type="ECO:0000313" key="1">
    <source>
        <dbReference type="EMBL" id="PSL38777.1"/>
    </source>
</evidence>
<name>A0A2P8GXT5_9MICO</name>
<gene>
    <name evidence="1" type="ORF">CLV49_2406</name>
    <name evidence="2" type="ORF">ELQ93_07200</name>
</gene>
<dbReference type="OrthoDB" id="5112672at2"/>
<evidence type="ECO:0000313" key="2">
    <source>
        <dbReference type="EMBL" id="RUQ86744.1"/>
    </source>
</evidence>
<reference evidence="2 4" key="2">
    <citation type="submission" date="2018-12" db="EMBL/GenBank/DDBJ databases">
        <authorList>
            <person name="hu s."/>
            <person name="Xu Y."/>
            <person name="Xu B."/>
            <person name="Li F."/>
        </authorList>
    </citation>
    <scope>NUCLEOTIDE SEQUENCE [LARGE SCALE GENOMIC DNA]</scope>
    <source>
        <strain evidence="2 4">KSW2-17</strain>
    </source>
</reference>
<dbReference type="EMBL" id="PYAU01000001">
    <property type="protein sequence ID" value="PSL38777.1"/>
    <property type="molecule type" value="Genomic_DNA"/>
</dbReference>
<sequence length="288" mass="32551">MTETTDSAQKPVGALRSLTARLRVLAARVRHRVLRFRRERARVRYAKGRFHTSTLAGAAPADGIAVVMCLWNRPERIGDILRVLARQTGTPPIRLVLWANRAADRRHYEREIRRIGASGALASVELTTSRVNVGGLGRFFALRRLRDSGYSGPAITLDDDQEIEPTFIRTLLDVYAPRSLHGVWAFRQGSSYWDREAADDGQPADYIGTGGCVLDPSIVDDDGFFTDLPDRYSFLEDQWMSWRAARAGWDLRKVDAPFEFVLAERNQYGALLWLKDEFHAYLASPDRG</sequence>
<evidence type="ECO:0000313" key="3">
    <source>
        <dbReference type="Proteomes" id="UP000241203"/>
    </source>
</evidence>
<dbReference type="SUPFAM" id="SSF53448">
    <property type="entry name" value="Nucleotide-diphospho-sugar transferases"/>
    <property type="match status" value="1"/>
</dbReference>
<accession>A0A2P8GXT5</accession>
<comment type="caution">
    <text evidence="1">The sequence shown here is derived from an EMBL/GenBank/DDBJ whole genome shotgun (WGS) entry which is preliminary data.</text>
</comment>
<organism evidence="1 3">
    <name type="scientific">Labedella gwakjiensis</name>
    <dbReference type="NCBI Taxonomy" id="390269"/>
    <lineage>
        <taxon>Bacteria</taxon>
        <taxon>Bacillati</taxon>
        <taxon>Actinomycetota</taxon>
        <taxon>Actinomycetes</taxon>
        <taxon>Micrococcales</taxon>
        <taxon>Microbacteriaceae</taxon>
        <taxon>Labedella</taxon>
    </lineage>
</organism>
<dbReference type="Proteomes" id="UP000268291">
    <property type="component" value="Unassembled WGS sequence"/>
</dbReference>
<dbReference type="AlphaFoldDB" id="A0A2P8GXT5"/>
<dbReference type="RefSeq" id="WP_106563737.1">
    <property type="nucleotide sequence ID" value="NZ_PYAU01000001.1"/>
</dbReference>
<protein>
    <recommendedName>
        <fullName evidence="5">Glycosyl transferase family 2</fullName>
    </recommendedName>
</protein>
<proteinExistence type="predicted"/>
<evidence type="ECO:0000313" key="4">
    <source>
        <dbReference type="Proteomes" id="UP000268291"/>
    </source>
</evidence>
<keyword evidence="4" id="KW-1185">Reference proteome</keyword>
<dbReference type="Gene3D" id="3.90.550.10">
    <property type="entry name" value="Spore Coat Polysaccharide Biosynthesis Protein SpsA, Chain A"/>
    <property type="match status" value="1"/>
</dbReference>
<reference evidence="1 3" key="1">
    <citation type="submission" date="2018-03" db="EMBL/GenBank/DDBJ databases">
        <title>Genomic Encyclopedia of Archaeal and Bacterial Type Strains, Phase II (KMG-II): from individual species to whole genera.</title>
        <authorList>
            <person name="Goeker M."/>
        </authorList>
    </citation>
    <scope>NUCLEOTIDE SEQUENCE [LARGE SCALE GENOMIC DNA]</scope>
    <source>
        <strain evidence="1 3">DSM 21548</strain>
    </source>
</reference>